<evidence type="ECO:0000256" key="1">
    <source>
        <dbReference type="SAM" id="MobiDB-lite"/>
    </source>
</evidence>
<dbReference type="PANTHER" id="PTHR35149">
    <property type="entry name" value="SLL5132 PROTEIN"/>
    <property type="match status" value="1"/>
</dbReference>
<dbReference type="OrthoDB" id="9798761at2"/>
<feature type="compositionally biased region" description="Basic and acidic residues" evidence="1">
    <location>
        <begin position="300"/>
        <end position="318"/>
    </location>
</feature>
<feature type="region of interest" description="Disordered" evidence="1">
    <location>
        <begin position="325"/>
        <end position="381"/>
    </location>
</feature>
<dbReference type="RefSeq" id="WP_033495794.1">
    <property type="nucleotide sequence ID" value="NZ_JDUU01000031.1"/>
</dbReference>
<evidence type="ECO:0000313" key="4">
    <source>
        <dbReference type="Proteomes" id="UP000029108"/>
    </source>
</evidence>
<dbReference type="STRING" id="1437608.GCA_000771645_01645"/>
<organism evidence="3 4">
    <name type="scientific">Bifidobacterium biavatii DSM 23969</name>
    <dbReference type="NCBI Taxonomy" id="1437608"/>
    <lineage>
        <taxon>Bacteria</taxon>
        <taxon>Bacillati</taxon>
        <taxon>Actinomycetota</taxon>
        <taxon>Actinomycetes</taxon>
        <taxon>Bifidobacteriales</taxon>
        <taxon>Bifidobacteriaceae</taxon>
        <taxon>Bifidobacterium</taxon>
    </lineage>
</organism>
<keyword evidence="4" id="KW-1185">Reference proteome</keyword>
<feature type="region of interest" description="Disordered" evidence="1">
    <location>
        <begin position="300"/>
        <end position="319"/>
    </location>
</feature>
<dbReference type="Proteomes" id="UP000029108">
    <property type="component" value="Unassembled WGS sequence"/>
</dbReference>
<protein>
    <recommendedName>
        <fullName evidence="2">GmrSD restriction endonucleases N-terminal domain-containing protein</fullName>
    </recommendedName>
</protein>
<name>A0A087A035_9BIFI</name>
<dbReference type="AlphaFoldDB" id="A0A087A035"/>
<proteinExistence type="predicted"/>
<gene>
    <name evidence="3" type="ORF">BBIA_1798</name>
</gene>
<comment type="caution">
    <text evidence="3">The sequence shown here is derived from an EMBL/GenBank/DDBJ whole genome shotgun (WGS) entry which is preliminary data.</text>
</comment>
<sequence length="807" mass="91160">MNGDERLSIGQLLGDSGSRYVIPIYQREYAWGKREIEQLLDDVRDMFRASAQHTDRTRYYIGSLVVHKTQGSGTAHRDEYEVVDGQQRLTTLFLIRCVAERLWGYGFLPEPPAGMLRFDCREESTRLLEALGSLGHDPQAADNGKKTDQEFDRLVDRFAVPCAGIIAGYETIRVWLKHSGGIGDAEREAYLRFLFCNVIVFRSELPEDTDLNHYFEIMNTRGEQLRHHEVVKAMLMSRLSDDTDARTAFATIWDACADMNRYVQSSIPPSVRGRLFGDDWCTPQPDCLDFTSLERALVAERQPDGPERESDGSVRDGSVRNVSIRNGLGQAHAEPAVPTRANSRRIDFPREETLRDVLESPDATADVEREQAEAPHTGEDGSRYRSIVRFPTFLLIVLRLFLHSVDDQVTAGAQPDDISLDDKNLIGFFRKAFPAGHGGDAQSAMVKRFAAHLLRCRFLFDNYVIRTEDTDSVAEDDVQWSLRRYRRYGKRSGRNGFSYAYVSSFAGNDDENGDSDEEIDGTLNDRIRTLQSMFQVTYTAQSAKGFVSTMLDILLNQTDTAAGNSARPDGNEFLRALQRYAHRRFADAVRKGARRGEDDESPSESIVDRTTIANVARLGQGTPWIVLNYIDYVLWVLSGNVPDEDSADGSDGVSAGVAVGMPDRTGARNGLMAWFRTLHGDSAGFSPTDYRFHYWDSVEHFSPQHPENADPVDNVDEIGNLCMMTRRENSRRNNLSAMSKISEFDGPSKRSSQSLKFQYMAAIARRRGTWGGDEISRETLRFERLLELLLRETPFDDNESWSRNHQG</sequence>
<feature type="compositionally biased region" description="Basic and acidic residues" evidence="1">
    <location>
        <begin position="366"/>
        <end position="381"/>
    </location>
</feature>
<dbReference type="EMBL" id="JGYN01000007">
    <property type="protein sequence ID" value="KFI52135.1"/>
    <property type="molecule type" value="Genomic_DNA"/>
</dbReference>
<accession>A0A087A035</accession>
<dbReference type="PANTHER" id="PTHR35149:SF2">
    <property type="entry name" value="DUF262 DOMAIN-CONTAINING PROTEIN"/>
    <property type="match status" value="1"/>
</dbReference>
<evidence type="ECO:0000259" key="2">
    <source>
        <dbReference type="Pfam" id="PF03235"/>
    </source>
</evidence>
<dbReference type="Pfam" id="PF03235">
    <property type="entry name" value="GmrSD_N"/>
    <property type="match status" value="1"/>
</dbReference>
<feature type="compositionally biased region" description="Basic and acidic residues" evidence="1">
    <location>
        <begin position="344"/>
        <end position="358"/>
    </location>
</feature>
<evidence type="ECO:0000313" key="3">
    <source>
        <dbReference type="EMBL" id="KFI52135.1"/>
    </source>
</evidence>
<dbReference type="eggNOG" id="COG1479">
    <property type="taxonomic scope" value="Bacteria"/>
</dbReference>
<dbReference type="InterPro" id="IPR004919">
    <property type="entry name" value="GmrSD_N"/>
</dbReference>
<feature type="domain" description="GmrSD restriction endonucleases N-terminal" evidence="2">
    <location>
        <begin position="9"/>
        <end position="235"/>
    </location>
</feature>
<reference evidence="3 4" key="1">
    <citation type="submission" date="2014-03" db="EMBL/GenBank/DDBJ databases">
        <title>Genomics of Bifidobacteria.</title>
        <authorList>
            <person name="Ventura M."/>
            <person name="Milani C."/>
            <person name="Lugli G.A."/>
        </authorList>
    </citation>
    <scope>NUCLEOTIDE SEQUENCE [LARGE SCALE GENOMIC DNA]</scope>
    <source>
        <strain evidence="3 4">DSM 23969</strain>
    </source>
</reference>